<keyword evidence="2" id="KW-0119">Carbohydrate metabolism</keyword>
<dbReference type="GO" id="GO:0008736">
    <property type="term" value="F:L-fucose isomerase activity"/>
    <property type="evidence" value="ECO:0007669"/>
    <property type="project" value="InterPro"/>
</dbReference>
<dbReference type="GO" id="GO:0005737">
    <property type="term" value="C:cytoplasm"/>
    <property type="evidence" value="ECO:0007669"/>
    <property type="project" value="InterPro"/>
</dbReference>
<dbReference type="SUPFAM" id="SSF53743">
    <property type="entry name" value="FucI/AraA N-terminal and middle domains"/>
    <property type="match status" value="1"/>
</dbReference>
<accession>A0A5C6AI12</accession>
<evidence type="ECO:0000256" key="1">
    <source>
        <dbReference type="ARBA" id="ARBA00023235"/>
    </source>
</evidence>
<dbReference type="PANTHER" id="PTHR37840">
    <property type="entry name" value="L-FUCOSE ISOMERASE"/>
    <property type="match status" value="1"/>
</dbReference>
<comment type="caution">
    <text evidence="3">The sequence shown here is derived from an EMBL/GenBank/DDBJ whole genome shotgun (WGS) entry which is preliminary data.</text>
</comment>
<dbReference type="InterPro" id="IPR038393">
    <property type="entry name" value="Fuc_iso_dom3_sf"/>
</dbReference>
<dbReference type="CDD" id="cd00578">
    <property type="entry name" value="L-fuc_L-ara-isomerases"/>
    <property type="match status" value="1"/>
</dbReference>
<dbReference type="GO" id="GO:0019571">
    <property type="term" value="P:D-arabinose catabolic process"/>
    <property type="evidence" value="ECO:0007669"/>
    <property type="project" value="TreeGrafter"/>
</dbReference>
<evidence type="ECO:0000256" key="2">
    <source>
        <dbReference type="ARBA" id="ARBA00023277"/>
    </source>
</evidence>
<dbReference type="InterPro" id="IPR005763">
    <property type="entry name" value="Fucose_isomerase"/>
</dbReference>
<dbReference type="EMBL" id="SJPM01000003">
    <property type="protein sequence ID" value="TWT99050.1"/>
    <property type="molecule type" value="Genomic_DNA"/>
</dbReference>
<proteinExistence type="predicted"/>
<dbReference type="PANTHER" id="PTHR37840:SF1">
    <property type="entry name" value="L-FUCOSE ISOMERASE"/>
    <property type="match status" value="1"/>
</dbReference>
<gene>
    <name evidence="3" type="ORF">Pla100_22260</name>
</gene>
<keyword evidence="1" id="KW-0413">Isomerase</keyword>
<dbReference type="GO" id="GO:0008790">
    <property type="term" value="F:arabinose isomerase activity"/>
    <property type="evidence" value="ECO:0007669"/>
    <property type="project" value="TreeGrafter"/>
</dbReference>
<reference evidence="3 4" key="1">
    <citation type="submission" date="2019-02" db="EMBL/GenBank/DDBJ databases">
        <title>Deep-cultivation of Planctomycetes and their phenomic and genomic characterization uncovers novel biology.</title>
        <authorList>
            <person name="Wiegand S."/>
            <person name="Jogler M."/>
            <person name="Boedeker C."/>
            <person name="Pinto D."/>
            <person name="Vollmers J."/>
            <person name="Rivas-Marin E."/>
            <person name="Kohn T."/>
            <person name="Peeters S.H."/>
            <person name="Heuer A."/>
            <person name="Rast P."/>
            <person name="Oberbeckmann S."/>
            <person name="Bunk B."/>
            <person name="Jeske O."/>
            <person name="Meyerdierks A."/>
            <person name="Storesund J.E."/>
            <person name="Kallscheuer N."/>
            <person name="Luecker S."/>
            <person name="Lage O.M."/>
            <person name="Pohl T."/>
            <person name="Merkel B.J."/>
            <person name="Hornburger P."/>
            <person name="Mueller R.-W."/>
            <person name="Bruemmer F."/>
            <person name="Labrenz M."/>
            <person name="Spormann A.M."/>
            <person name="Op Den Camp H."/>
            <person name="Overmann J."/>
            <person name="Amann R."/>
            <person name="Jetten M.S.M."/>
            <person name="Mascher T."/>
            <person name="Medema M.H."/>
            <person name="Devos D.P."/>
            <person name="Kaster A.-K."/>
            <person name="Ovreas L."/>
            <person name="Rohde M."/>
            <person name="Galperin M.Y."/>
            <person name="Jogler C."/>
        </authorList>
    </citation>
    <scope>NUCLEOTIDE SEQUENCE [LARGE SCALE GENOMIC DNA]</scope>
    <source>
        <strain evidence="3 4">Pla100</strain>
    </source>
</reference>
<dbReference type="GO" id="GO:0030145">
    <property type="term" value="F:manganese ion binding"/>
    <property type="evidence" value="ECO:0007669"/>
    <property type="project" value="InterPro"/>
</dbReference>
<sequence>MALNPSLTLRVTMQSRRSTSQSARRFTPAFLEITRMSNTVTLIASGDLRESANRVCWQAQQDMEAALGRAFQQHGWNIQRAHAFDESAGHGFISSQKQGMNVFRDIDPDAPLVVAEAVWQYSHHVLAGLMSHRGPILTVANWSGQWPGLVGMLNLNGSLTKAGVKYSSLWSETFQDDWFNQRLKQWLDTGVVDHDTSHVHALDTGQLSDDVKQLGRNIAQTLRRDKAIMGVFDEGCMGMFNAIIPDHLLNPLGVFKERLSQSALYHEAMQVSDAEAQAVRDWLDRAGMTFHTGPTHETDLTDAQILDQCRTYIAAVRIADDFGCDCIGIQYQQGLKDLLPASDLVEGMLNDSDRPPVNSRDGSRELYAGAPVTHFNEVDECAGLDGLLTQRVHAALGQPVENTLHDLRWSDNDQSGTVEEEVWVLEISGAVPASHFEGGWSAAEGFRQPPMYFPSGGSTIRGISKPGPIVWSRVFVEDNRLKMDLGRATVVELPREETERRWNSTTPQWPIMHAVLHGVSRNQMMARHKANHIQVAYAHSEADADRAMLAKACAAAELGVDVSLCGVECHRSSQ</sequence>
<dbReference type="AlphaFoldDB" id="A0A5C6AI12"/>
<evidence type="ECO:0000313" key="4">
    <source>
        <dbReference type="Proteomes" id="UP000316213"/>
    </source>
</evidence>
<keyword evidence="4" id="KW-1185">Reference proteome</keyword>
<evidence type="ECO:0000313" key="3">
    <source>
        <dbReference type="EMBL" id="TWT99050.1"/>
    </source>
</evidence>
<name>A0A5C6AI12_9BACT</name>
<dbReference type="InterPro" id="IPR009015">
    <property type="entry name" value="Fucose_isomerase_N/cen_sf"/>
</dbReference>
<organism evidence="3 4">
    <name type="scientific">Neorhodopirellula pilleata</name>
    <dbReference type="NCBI Taxonomy" id="2714738"/>
    <lineage>
        <taxon>Bacteria</taxon>
        <taxon>Pseudomonadati</taxon>
        <taxon>Planctomycetota</taxon>
        <taxon>Planctomycetia</taxon>
        <taxon>Pirellulales</taxon>
        <taxon>Pirellulaceae</taxon>
        <taxon>Neorhodopirellula</taxon>
    </lineage>
</organism>
<protein>
    <submittedName>
        <fullName evidence="3">Uncharacterized protein</fullName>
    </submittedName>
</protein>
<dbReference type="Gene3D" id="3.20.14.10">
    <property type="entry name" value="L-fucose/L-arabinose isomerase, C-terminal"/>
    <property type="match status" value="1"/>
</dbReference>
<dbReference type="GO" id="GO:0042355">
    <property type="term" value="P:L-fucose catabolic process"/>
    <property type="evidence" value="ECO:0007669"/>
    <property type="project" value="TreeGrafter"/>
</dbReference>
<dbReference type="Proteomes" id="UP000316213">
    <property type="component" value="Unassembled WGS sequence"/>
</dbReference>